<dbReference type="PANTHER" id="PTHR12317:SF0">
    <property type="entry name" value="ACYLTRANSFERASE"/>
    <property type="match status" value="1"/>
</dbReference>
<dbReference type="Proteomes" id="UP000649617">
    <property type="component" value="Unassembled WGS sequence"/>
</dbReference>
<dbReference type="EMBL" id="CAJNIZ010044193">
    <property type="protein sequence ID" value="CAE7681275.1"/>
    <property type="molecule type" value="Genomic_DNA"/>
</dbReference>
<name>A0A812WGI8_SYMPI</name>
<dbReference type="PANTHER" id="PTHR12317">
    <property type="entry name" value="DIACYLGLYCEROL O-ACYLTRANSFERASE"/>
    <property type="match status" value="1"/>
</dbReference>
<comment type="pathway">
    <text evidence="2">Lipid metabolism.</text>
</comment>
<dbReference type="OrthoDB" id="264532at2759"/>
<keyword evidence="6" id="KW-1185">Reference proteome</keyword>
<evidence type="ECO:0000256" key="1">
    <source>
        <dbReference type="ARBA" id="ARBA00004771"/>
    </source>
</evidence>
<dbReference type="EC" id="2.3.1.20" evidence="3"/>
<evidence type="ECO:0000313" key="5">
    <source>
        <dbReference type="EMBL" id="CAE7681275.1"/>
    </source>
</evidence>
<dbReference type="GO" id="GO:0005789">
    <property type="term" value="C:endoplasmic reticulum membrane"/>
    <property type="evidence" value="ECO:0007669"/>
    <property type="project" value="TreeGrafter"/>
</dbReference>
<evidence type="ECO:0000256" key="4">
    <source>
        <dbReference type="ARBA" id="ARBA00022798"/>
    </source>
</evidence>
<dbReference type="GO" id="GO:0019432">
    <property type="term" value="P:triglyceride biosynthetic process"/>
    <property type="evidence" value="ECO:0007669"/>
    <property type="project" value="TreeGrafter"/>
</dbReference>
<accession>A0A812WGI8</accession>
<keyword evidence="4" id="KW-0319">Glycerol metabolism</keyword>
<dbReference type="GO" id="GO:0006071">
    <property type="term" value="P:glycerol metabolic process"/>
    <property type="evidence" value="ECO:0007669"/>
    <property type="project" value="UniProtKB-KW"/>
</dbReference>
<evidence type="ECO:0000313" key="6">
    <source>
        <dbReference type="Proteomes" id="UP000649617"/>
    </source>
</evidence>
<evidence type="ECO:0000256" key="2">
    <source>
        <dbReference type="ARBA" id="ARBA00005189"/>
    </source>
</evidence>
<protein>
    <recommendedName>
        <fullName evidence="3">diacylglycerol O-acyltransferase</fullName>
        <ecNumber evidence="3">2.3.1.20</ecNumber>
    </recommendedName>
</protein>
<gene>
    <name evidence="5" type="primary">mogat2-a</name>
    <name evidence="5" type="ORF">SPIL2461_LOCUS18972</name>
</gene>
<dbReference type="AlphaFoldDB" id="A0A812WGI8"/>
<sequence>MIGRPSSGRGSIVQLAPFATNRISVRVLHIDTAEEIWRVGNGLPSADRRRRSASALASSKMALPLSILGRDLGPLLLLLVTAFIWKKHFYMRGLTYRATVVPFAREKIMKSIFYLGLLGSVDAALRRIGQLLMLFKLPIFPKSERSAFLLRLLLLHVPFAVWAIRGPLSERGSTRDDRGWSDAVTRSRFWRLVSAAFGHAHIVLSEEWRQLSPEEIRRWIDRHYACSSAYPTQSPVIWFGWQGSHSVDKKSSHLGCTTIWETVTSDIFGPEQFSVIGMHPHGLLPFGAILAGLTWAGGGLRGRTASGVELPEPENGGELLHQRWFRQMKLRAAVASGACGLFPGFYEMFTTLGAFECTKPFIRDRLRAGRDVAIFVGGAQESAYATPGRYVCYIKCHKGLRVRDVGMGWQGLVAGSIGDPSLGSTSN</sequence>
<proteinExistence type="predicted"/>
<reference evidence="5" key="1">
    <citation type="submission" date="2021-02" db="EMBL/GenBank/DDBJ databases">
        <authorList>
            <person name="Dougan E. K."/>
            <person name="Rhodes N."/>
            <person name="Thang M."/>
            <person name="Chan C."/>
        </authorList>
    </citation>
    <scope>NUCLEOTIDE SEQUENCE</scope>
</reference>
<comment type="pathway">
    <text evidence="1">Glycerolipid metabolism; triacylglycerol biosynthesis.</text>
</comment>
<dbReference type="GO" id="GO:0004144">
    <property type="term" value="F:diacylglycerol O-acyltransferase activity"/>
    <property type="evidence" value="ECO:0007669"/>
    <property type="project" value="UniProtKB-EC"/>
</dbReference>
<evidence type="ECO:0000256" key="3">
    <source>
        <dbReference type="ARBA" id="ARBA00013244"/>
    </source>
</evidence>
<organism evidence="5 6">
    <name type="scientific">Symbiodinium pilosum</name>
    <name type="common">Dinoflagellate</name>
    <dbReference type="NCBI Taxonomy" id="2952"/>
    <lineage>
        <taxon>Eukaryota</taxon>
        <taxon>Sar</taxon>
        <taxon>Alveolata</taxon>
        <taxon>Dinophyceae</taxon>
        <taxon>Suessiales</taxon>
        <taxon>Symbiodiniaceae</taxon>
        <taxon>Symbiodinium</taxon>
    </lineage>
</organism>
<comment type="caution">
    <text evidence="5">The sequence shown here is derived from an EMBL/GenBank/DDBJ whole genome shotgun (WGS) entry which is preliminary data.</text>
</comment>